<proteinExistence type="predicted"/>
<dbReference type="AlphaFoldDB" id="A0A975XIM3"/>
<comment type="caution">
    <text evidence="2">The sequence shown here is derived from an EMBL/GenBank/DDBJ whole genome shotgun (WGS) entry which is preliminary data.</text>
</comment>
<feature type="region of interest" description="Disordered" evidence="1">
    <location>
        <begin position="95"/>
        <end position="122"/>
    </location>
</feature>
<evidence type="ECO:0000256" key="1">
    <source>
        <dbReference type="SAM" id="MobiDB-lite"/>
    </source>
</evidence>
<evidence type="ECO:0000313" key="3">
    <source>
        <dbReference type="Proteomes" id="UP000256297"/>
    </source>
</evidence>
<evidence type="ECO:0000313" key="2">
    <source>
        <dbReference type="EMBL" id="SOY68881.1"/>
    </source>
</evidence>
<dbReference type="Proteomes" id="UP000256297">
    <property type="component" value="Chromosome CBM2589_a"/>
</dbReference>
<sequence>MTQPETGSLPLRAASGGDVERNTIRHITWHADLRQYRLRRLQMNEELGMGPEMFGFAAGIFQLGYIGFEMPSNMLMHRLGARIMAFCVSRDTDSLVSGSNRTFRERRPLSPSADSSPSALRSRMAIKGREETTDRGRRSVTCRTALPLR</sequence>
<protein>
    <submittedName>
        <fullName evidence="2">Uncharacterized protein</fullName>
    </submittedName>
</protein>
<gene>
    <name evidence="2" type="ORF">CBM2589_A90351</name>
</gene>
<feature type="compositionally biased region" description="Low complexity" evidence="1">
    <location>
        <begin position="109"/>
        <end position="122"/>
    </location>
</feature>
<reference evidence="2 3" key="1">
    <citation type="submission" date="2018-01" db="EMBL/GenBank/DDBJ databases">
        <authorList>
            <person name="Clerissi C."/>
        </authorList>
    </citation>
    <scope>NUCLEOTIDE SEQUENCE [LARGE SCALE GENOMIC DNA]</scope>
    <source>
        <strain evidence="2">Cupriavidus taiwanensis STM 3521</strain>
    </source>
</reference>
<dbReference type="RefSeq" id="WP_116341257.1">
    <property type="nucleotide sequence ID" value="NZ_LT976857.1"/>
</dbReference>
<name>A0A975XIM3_9BURK</name>
<dbReference type="EMBL" id="OFSP01000039">
    <property type="protein sequence ID" value="SOY68881.1"/>
    <property type="molecule type" value="Genomic_DNA"/>
</dbReference>
<organism evidence="2 3">
    <name type="scientific">Cupriavidus taiwanensis</name>
    <dbReference type="NCBI Taxonomy" id="164546"/>
    <lineage>
        <taxon>Bacteria</taxon>
        <taxon>Pseudomonadati</taxon>
        <taxon>Pseudomonadota</taxon>
        <taxon>Betaproteobacteria</taxon>
        <taxon>Burkholderiales</taxon>
        <taxon>Burkholderiaceae</taxon>
        <taxon>Cupriavidus</taxon>
    </lineage>
</organism>
<dbReference type="SUPFAM" id="SSF103473">
    <property type="entry name" value="MFS general substrate transporter"/>
    <property type="match status" value="1"/>
</dbReference>
<accession>A0A975XIM3</accession>
<dbReference type="InterPro" id="IPR036259">
    <property type="entry name" value="MFS_trans_sf"/>
</dbReference>